<dbReference type="InterPro" id="IPR029058">
    <property type="entry name" value="AB_hydrolase_fold"/>
</dbReference>
<dbReference type="InterPro" id="IPR000639">
    <property type="entry name" value="Epox_hydrolase-like"/>
</dbReference>
<proteinExistence type="predicted"/>
<dbReference type="AlphaFoldDB" id="A0A6J4SQF0"/>
<dbReference type="Gene3D" id="3.40.50.1820">
    <property type="entry name" value="alpha/beta hydrolase"/>
    <property type="match status" value="1"/>
</dbReference>
<evidence type="ECO:0000259" key="2">
    <source>
        <dbReference type="Pfam" id="PF00561"/>
    </source>
</evidence>
<dbReference type="Pfam" id="PF00561">
    <property type="entry name" value="Abhydrolase_1"/>
    <property type="match status" value="1"/>
</dbReference>
<feature type="domain" description="AB hydrolase-1" evidence="2">
    <location>
        <begin position="34"/>
        <end position="273"/>
    </location>
</feature>
<accession>A0A6J4SQF0</accession>
<evidence type="ECO:0000313" key="3">
    <source>
        <dbReference type="EMBL" id="CAA9502557.1"/>
    </source>
</evidence>
<dbReference type="SUPFAM" id="SSF53474">
    <property type="entry name" value="alpha/beta-Hydrolases"/>
    <property type="match status" value="1"/>
</dbReference>
<protein>
    <submittedName>
        <fullName evidence="3">Haloalkane dehalogenase 2</fullName>
        <ecNumber evidence="3">3.8.1.5</ecNumber>
    </submittedName>
</protein>
<dbReference type="PRINTS" id="PR00412">
    <property type="entry name" value="EPOXHYDRLASE"/>
</dbReference>
<dbReference type="InterPro" id="IPR051340">
    <property type="entry name" value="Haloalkane_dehalogenase"/>
</dbReference>
<gene>
    <name evidence="3" type="ORF">AVDCRST_MAG45-1405</name>
</gene>
<dbReference type="EC" id="3.8.1.5" evidence="3"/>
<keyword evidence="1 3" id="KW-0378">Hydrolase</keyword>
<name>A0A6J4SQF0_9ACTN</name>
<dbReference type="PANTHER" id="PTHR42977">
    <property type="entry name" value="HYDROLASE-RELATED"/>
    <property type="match status" value="1"/>
</dbReference>
<reference evidence="3" key="1">
    <citation type="submission" date="2020-02" db="EMBL/GenBank/DDBJ databases">
        <authorList>
            <person name="Meier V. D."/>
        </authorList>
    </citation>
    <scope>NUCLEOTIDE SEQUENCE</scope>
    <source>
        <strain evidence="3">AVDCRST_MAG45</strain>
    </source>
</reference>
<dbReference type="GO" id="GO:0004301">
    <property type="term" value="F:epoxide hydrolase activity"/>
    <property type="evidence" value="ECO:0007669"/>
    <property type="project" value="TreeGrafter"/>
</dbReference>
<dbReference type="GO" id="GO:0018786">
    <property type="term" value="F:haloalkane dehalogenase activity"/>
    <property type="evidence" value="ECO:0007669"/>
    <property type="project" value="UniProtKB-EC"/>
</dbReference>
<dbReference type="EMBL" id="CADCVU010000117">
    <property type="protein sequence ID" value="CAA9502557.1"/>
    <property type="molecule type" value="Genomic_DNA"/>
</dbReference>
<sequence length="292" mass="32564">MAPDWVDRGLFPFESRFVELNGARVHYVDEGSGPTLLMLHGNPTWSFLYRHMIAALRDRFRCLALDYPGFGLSSAAPGYGFTAAEHSETVARFVSELDLTDWTPVVQDWGGPIGLGAAAREPERVAALGLLNTWAWPLQGYRDAERFSKLMGGPVGQFAIYRLNGFVNLVIPTAIKRGRLSRSVMDHYRRPFPTVASREPVAVFPRELLAAQPFLHSVEKGLERFRDRPALLCFSDGDPVFGERERERFAQTLPQHHSVTIRNAGHYLQEDAPREIAEAIAGWHPSVAAPAG</sequence>
<dbReference type="PANTHER" id="PTHR42977:SF3">
    <property type="entry name" value="AB HYDROLASE-1 DOMAIN-CONTAINING PROTEIN"/>
    <property type="match status" value="1"/>
</dbReference>
<organism evidence="3">
    <name type="scientific">uncultured Solirubrobacterales bacterium</name>
    <dbReference type="NCBI Taxonomy" id="768556"/>
    <lineage>
        <taxon>Bacteria</taxon>
        <taxon>Bacillati</taxon>
        <taxon>Actinomycetota</taxon>
        <taxon>Thermoleophilia</taxon>
        <taxon>Solirubrobacterales</taxon>
        <taxon>environmental samples</taxon>
    </lineage>
</organism>
<evidence type="ECO:0000256" key="1">
    <source>
        <dbReference type="ARBA" id="ARBA00022801"/>
    </source>
</evidence>
<dbReference type="InterPro" id="IPR000073">
    <property type="entry name" value="AB_hydrolase_1"/>
</dbReference>